<dbReference type="AlphaFoldDB" id="A0A1I8GUS6"/>
<keyword evidence="1" id="KW-1185">Reference proteome</keyword>
<accession>A0A1I8GUS6</accession>
<protein>
    <submittedName>
        <fullName evidence="2">CUB domain-containing protein</fullName>
    </submittedName>
</protein>
<organism evidence="1 2">
    <name type="scientific">Macrostomum lignano</name>
    <dbReference type="NCBI Taxonomy" id="282301"/>
    <lineage>
        <taxon>Eukaryota</taxon>
        <taxon>Metazoa</taxon>
        <taxon>Spiralia</taxon>
        <taxon>Lophotrochozoa</taxon>
        <taxon>Platyhelminthes</taxon>
        <taxon>Rhabditophora</taxon>
        <taxon>Macrostomorpha</taxon>
        <taxon>Macrostomida</taxon>
        <taxon>Macrostomidae</taxon>
        <taxon>Macrostomum</taxon>
    </lineage>
</organism>
<dbReference type="WBParaSite" id="maker-uti_cns_0003237-snap-gene-0.10-mRNA-1">
    <property type="protein sequence ID" value="maker-uti_cns_0003237-snap-gene-0.10-mRNA-1"/>
    <property type="gene ID" value="maker-uti_cns_0003237-snap-gene-0.10"/>
</dbReference>
<evidence type="ECO:0000313" key="2">
    <source>
        <dbReference type="WBParaSite" id="maker-uti_cns_0003237-snap-gene-0.10-mRNA-1"/>
    </source>
</evidence>
<proteinExistence type="predicted"/>
<name>A0A1I8GUS6_9PLAT</name>
<evidence type="ECO:0000313" key="1">
    <source>
        <dbReference type="Proteomes" id="UP000095280"/>
    </source>
</evidence>
<reference evidence="2" key="1">
    <citation type="submission" date="2016-11" db="UniProtKB">
        <authorList>
            <consortium name="WormBaseParasite"/>
        </authorList>
    </citation>
    <scope>IDENTIFICATION</scope>
</reference>
<dbReference type="Proteomes" id="UP000095280">
    <property type="component" value="Unplaced"/>
</dbReference>
<sequence>YSLDERVQLRPEWLPNSVQTLKVWLTNQTGYDLAMLNKRYIVHLSGNGSSIRLSNCTIEHKDYGQPDFVLTSLPMNFTGTSNPIVFNTDEFANLRVTWEMDEASGAMKIFTFIEGQLLGGCFDSDYRIAVSRVGYSGLQVPTDPYATAEASPQVWFNQTDSSTMGAFSPSLLSYLTDGPSSTSKVFIQVNA</sequence>